<evidence type="ECO:0000256" key="2">
    <source>
        <dbReference type="ARBA" id="ARBA00023043"/>
    </source>
</evidence>
<dbReference type="InterPro" id="IPR002110">
    <property type="entry name" value="Ankyrin_rpt"/>
</dbReference>
<dbReference type="Gene3D" id="1.25.40.20">
    <property type="entry name" value="Ankyrin repeat-containing domain"/>
    <property type="match status" value="1"/>
</dbReference>
<dbReference type="Pfam" id="PF12796">
    <property type="entry name" value="Ank_2"/>
    <property type="match status" value="2"/>
</dbReference>
<reference evidence="6" key="1">
    <citation type="journal article" date="2015" name="Proc. Natl. Acad. Sci. U.S.A.">
        <title>Genome sequence of the Asian Tiger mosquito, Aedes albopictus, reveals insights into its biology, genetics, and evolution.</title>
        <authorList>
            <person name="Chen X.G."/>
            <person name="Jiang X."/>
            <person name="Gu J."/>
            <person name="Xu M."/>
            <person name="Wu Y."/>
            <person name="Deng Y."/>
            <person name="Zhang C."/>
            <person name="Bonizzoni M."/>
            <person name="Dermauw W."/>
            <person name="Vontas J."/>
            <person name="Armbruster P."/>
            <person name="Huang X."/>
            <person name="Yang Y."/>
            <person name="Zhang H."/>
            <person name="He W."/>
            <person name="Peng H."/>
            <person name="Liu Y."/>
            <person name="Wu K."/>
            <person name="Chen J."/>
            <person name="Lirakis M."/>
            <person name="Topalis P."/>
            <person name="Van Leeuwen T."/>
            <person name="Hall A.B."/>
            <person name="Jiang X."/>
            <person name="Thorpe C."/>
            <person name="Mueller R.L."/>
            <person name="Sun C."/>
            <person name="Waterhouse R.M."/>
            <person name="Yan G."/>
            <person name="Tu Z.J."/>
            <person name="Fang X."/>
            <person name="James A.A."/>
        </authorList>
    </citation>
    <scope>NUCLEOTIDE SEQUENCE [LARGE SCALE GENOMIC DNA]</scope>
    <source>
        <strain evidence="6">Foshan</strain>
    </source>
</reference>
<evidence type="ECO:0000256" key="1">
    <source>
        <dbReference type="ARBA" id="ARBA00022737"/>
    </source>
</evidence>
<dbReference type="PRINTS" id="PR01415">
    <property type="entry name" value="ANKYRIN"/>
</dbReference>
<proteinExistence type="predicted"/>
<feature type="compositionally biased region" description="Acidic residues" evidence="4">
    <location>
        <begin position="359"/>
        <end position="370"/>
    </location>
</feature>
<feature type="region of interest" description="Disordered" evidence="4">
    <location>
        <begin position="347"/>
        <end position="373"/>
    </location>
</feature>
<dbReference type="PANTHER" id="PTHR46680">
    <property type="entry name" value="NF-KAPPA-B INHIBITOR ALPHA"/>
    <property type="match status" value="1"/>
</dbReference>
<protein>
    <recommendedName>
        <fullName evidence="7">Cactus</fullName>
    </recommendedName>
</protein>
<dbReference type="PANTHER" id="PTHR46680:SF3">
    <property type="entry name" value="NF-KAPPA-B INHIBITOR CACTUS"/>
    <property type="match status" value="1"/>
</dbReference>
<dbReference type="EnsemblMetazoa" id="AALFPA23_022560.R33473">
    <property type="protein sequence ID" value="AALFPA23_022560.P33473"/>
    <property type="gene ID" value="AALFPA23_022560"/>
</dbReference>
<organism evidence="5 6">
    <name type="scientific">Aedes albopictus</name>
    <name type="common">Asian tiger mosquito</name>
    <name type="synonym">Stegomyia albopicta</name>
    <dbReference type="NCBI Taxonomy" id="7160"/>
    <lineage>
        <taxon>Eukaryota</taxon>
        <taxon>Metazoa</taxon>
        <taxon>Ecdysozoa</taxon>
        <taxon>Arthropoda</taxon>
        <taxon>Hexapoda</taxon>
        <taxon>Insecta</taxon>
        <taxon>Pterygota</taxon>
        <taxon>Neoptera</taxon>
        <taxon>Endopterygota</taxon>
        <taxon>Diptera</taxon>
        <taxon>Nematocera</taxon>
        <taxon>Culicoidea</taxon>
        <taxon>Culicidae</taxon>
        <taxon>Culicinae</taxon>
        <taxon>Aedini</taxon>
        <taxon>Aedes</taxon>
        <taxon>Stegomyia</taxon>
    </lineage>
</organism>
<feature type="compositionally biased region" description="Low complexity" evidence="4">
    <location>
        <begin position="46"/>
        <end position="58"/>
    </location>
</feature>
<evidence type="ECO:0008006" key="7">
    <source>
        <dbReference type="Google" id="ProtNLM"/>
    </source>
</evidence>
<dbReference type="SUPFAM" id="SSF48403">
    <property type="entry name" value="Ankyrin repeat"/>
    <property type="match status" value="1"/>
</dbReference>
<keyword evidence="6" id="KW-1185">Reference proteome</keyword>
<accession>A0ABM1ZXJ1</accession>
<sequence length="393" mass="42956">MYPSKGGASPAGGFTHPPVSEGQNIKQDKYSTDSGAIDSGFHSGQNFSSDNLFSSSSSVPAQGEAPVDQHQYHQSGNQKQPQEEDSRTFDSGVVLDSSQHSCSAVIPNSNNDQMRVLCKDFSYMQLKPMDPQAQRYLTLEKCFQQNEFGDTVLHLAILRQPNPAVTNTVYTVIKAVAPYPGVLDAQNDEGRTPLHFAVQTSQRKVVKALVGSGASVGVRDIDGNTPLHLACILGYLDCAEDLLIPPRQDLEQWNYNGKRCVHIATEKADVDMLRLLVANGADINSREGTAGQTALHIAIEYGYKDVVEFLLTECPKLRLETTTYAGLTAYQHAALRSDQTLLQRLKSRGAEPLTPPQSDYEEEDSEEDEQMPSYYGSNAFGSNFVGLSTINVA</sequence>
<keyword evidence="1" id="KW-0677">Repeat</keyword>
<reference evidence="5" key="2">
    <citation type="submission" date="2025-05" db="UniProtKB">
        <authorList>
            <consortium name="EnsemblMetazoa"/>
        </authorList>
    </citation>
    <scope>IDENTIFICATION</scope>
    <source>
        <strain evidence="5">Foshan</strain>
    </source>
</reference>
<dbReference type="GeneID" id="109429544"/>
<dbReference type="RefSeq" id="XP_019561065.3">
    <property type="nucleotide sequence ID" value="XM_019705520.3"/>
</dbReference>
<feature type="repeat" description="ANK" evidence="3">
    <location>
        <begin position="290"/>
        <end position="311"/>
    </location>
</feature>
<feature type="repeat" description="ANK" evidence="3">
    <location>
        <begin position="222"/>
        <end position="255"/>
    </location>
</feature>
<feature type="region of interest" description="Disordered" evidence="4">
    <location>
        <begin position="1"/>
        <end position="90"/>
    </location>
</feature>
<evidence type="ECO:0000256" key="3">
    <source>
        <dbReference type="PROSITE-ProRule" id="PRU00023"/>
    </source>
</evidence>
<feature type="repeat" description="ANK" evidence="3">
    <location>
        <begin position="256"/>
        <end position="288"/>
    </location>
</feature>
<dbReference type="PROSITE" id="PS50297">
    <property type="entry name" value="ANK_REP_REGION"/>
    <property type="match status" value="4"/>
</dbReference>
<dbReference type="PROSITE" id="PS50088">
    <property type="entry name" value="ANK_REPEAT"/>
    <property type="match status" value="4"/>
</dbReference>
<feature type="repeat" description="ANK" evidence="3">
    <location>
        <begin position="189"/>
        <end position="221"/>
    </location>
</feature>
<evidence type="ECO:0000313" key="6">
    <source>
        <dbReference type="Proteomes" id="UP000069940"/>
    </source>
</evidence>
<name>A0ABM1ZXJ1_AEDAL</name>
<dbReference type="Pfam" id="PF00023">
    <property type="entry name" value="Ank"/>
    <property type="match status" value="1"/>
</dbReference>
<keyword evidence="2 3" id="KW-0040">ANK repeat</keyword>
<dbReference type="InterPro" id="IPR036770">
    <property type="entry name" value="Ankyrin_rpt-contain_sf"/>
</dbReference>
<evidence type="ECO:0000313" key="5">
    <source>
        <dbReference type="EnsemblMetazoa" id="AALFPA23_022560.P33473"/>
    </source>
</evidence>
<dbReference type="SMART" id="SM00248">
    <property type="entry name" value="ANK"/>
    <property type="match status" value="6"/>
</dbReference>
<dbReference type="InterPro" id="IPR051070">
    <property type="entry name" value="NF-kappa-B_inhibitor"/>
</dbReference>
<dbReference type="Proteomes" id="UP000069940">
    <property type="component" value="Unassembled WGS sequence"/>
</dbReference>
<evidence type="ECO:0000256" key="4">
    <source>
        <dbReference type="SAM" id="MobiDB-lite"/>
    </source>
</evidence>